<dbReference type="Proteomes" id="UP000076852">
    <property type="component" value="Chromosome 2"/>
</dbReference>
<dbReference type="AlphaFoldDB" id="A0A161HZ68"/>
<evidence type="ECO:0000313" key="1">
    <source>
        <dbReference type="EMBL" id="ANB74887.1"/>
    </source>
</evidence>
<sequence length="286" mass="32459">METRATHAEQHYVPEFLLKAWHSEKDNKLVQYKWVPQKLDIQHYSAKAVAKERHLYSTTLPTGERDTRIEKDYLGPEIDNKAAPVLQRILTGGVETLDDEQREIWVRFLVAQMVRVPSMIQHFAEFAKRELAKGIDAIVRQPGRSKFRSYAEEHAPHAGANTAVEMLEDVIESDRLCGALLNTSWHALRLRWSKVDLLIGDRPLLQVGPMAENFLIVLPITPRVLFCAASQEGTLKKMKSSDHTGVAKTLNKDSAMKASKYVYATDVSQTAVVERYLPNRLTTKVV</sequence>
<name>A0A161HZ68_9BURK</name>
<accession>A0A161HZ68</accession>
<evidence type="ECO:0000313" key="2">
    <source>
        <dbReference type="Proteomes" id="UP000076852"/>
    </source>
</evidence>
<gene>
    <name evidence="1" type="ORF">AYM40_20765</name>
</gene>
<dbReference type="Pfam" id="PF14022">
    <property type="entry name" value="DUF4238"/>
    <property type="match status" value="1"/>
</dbReference>
<dbReference type="EMBL" id="CP014579">
    <property type="protein sequence ID" value="ANB74887.1"/>
    <property type="molecule type" value="Genomic_DNA"/>
</dbReference>
<organism evidence="1 2">
    <name type="scientific">Paraburkholderia phytofirmans OLGA172</name>
    <dbReference type="NCBI Taxonomy" id="1417228"/>
    <lineage>
        <taxon>Bacteria</taxon>
        <taxon>Pseudomonadati</taxon>
        <taxon>Pseudomonadota</taxon>
        <taxon>Betaproteobacteria</taxon>
        <taxon>Burkholderiales</taxon>
        <taxon>Burkholderiaceae</taxon>
        <taxon>Paraburkholderia</taxon>
    </lineage>
</organism>
<dbReference type="OrthoDB" id="8912924at2"/>
<proteinExistence type="predicted"/>
<reference evidence="1 2" key="1">
    <citation type="journal article" date="2016" name="Gene">
        <title>PacBio SMRT assembly of a complex multi-replicon genome reveals chlorocatechol degradative operon in a region of genome plasticity.</title>
        <authorList>
            <person name="Ricker N."/>
            <person name="Shen S.Y."/>
            <person name="Goordial J."/>
            <person name="Jin S."/>
            <person name="Fulthorpe R.R."/>
        </authorList>
    </citation>
    <scope>NUCLEOTIDE SEQUENCE [LARGE SCALE GENOMIC DNA]</scope>
    <source>
        <strain evidence="1 2">OLGA172</strain>
    </source>
</reference>
<dbReference type="RefSeq" id="WP_063498189.1">
    <property type="nucleotide sequence ID" value="NZ_CP014579.1"/>
</dbReference>
<keyword evidence="2" id="KW-1185">Reference proteome</keyword>
<dbReference type="KEGG" id="buz:AYM40_20765"/>
<protein>
    <recommendedName>
        <fullName evidence="3">DUF4238 domain-containing protein</fullName>
    </recommendedName>
</protein>
<dbReference type="InterPro" id="IPR025332">
    <property type="entry name" value="DUF4238"/>
</dbReference>
<evidence type="ECO:0008006" key="3">
    <source>
        <dbReference type="Google" id="ProtNLM"/>
    </source>
</evidence>